<dbReference type="KEGG" id="dpte:113796250"/>
<protein>
    <submittedName>
        <fullName evidence="10">Uncharacterized protein LOC113796250</fullName>
    </submittedName>
</protein>
<dbReference type="RefSeq" id="XP_027202281.1">
    <property type="nucleotide sequence ID" value="XM_027346480.1"/>
</dbReference>
<dbReference type="GO" id="GO:0046872">
    <property type="term" value="F:metal ion binding"/>
    <property type="evidence" value="ECO:0007669"/>
    <property type="project" value="UniProtKB-KW"/>
</dbReference>
<evidence type="ECO:0000256" key="7">
    <source>
        <dbReference type="SAM" id="MobiDB-lite"/>
    </source>
</evidence>
<keyword evidence="6" id="KW-0862">Zinc</keyword>
<keyword evidence="3 8" id="KW-0812">Transmembrane</keyword>
<dbReference type="GO" id="GO:0033211">
    <property type="term" value="P:adiponectin-activated signaling pathway"/>
    <property type="evidence" value="ECO:0007669"/>
    <property type="project" value="TreeGrafter"/>
</dbReference>
<comment type="subcellular location">
    <subcellularLocation>
        <location evidence="1">Membrane</location>
        <topology evidence="1">Multi-pass membrane protein</topology>
    </subcellularLocation>
</comment>
<keyword evidence="9" id="KW-1185">Reference proteome</keyword>
<keyword evidence="6" id="KW-0479">Metal-binding</keyword>
<dbReference type="PANTHER" id="PTHR20855:SF52">
    <property type="entry name" value="ADIPONECTIN RECEPTOR PROTEIN"/>
    <property type="match status" value="1"/>
</dbReference>
<organism evidence="9 10">
    <name type="scientific">Dermatophagoides pteronyssinus</name>
    <name type="common">European house dust mite</name>
    <dbReference type="NCBI Taxonomy" id="6956"/>
    <lineage>
        <taxon>Eukaryota</taxon>
        <taxon>Metazoa</taxon>
        <taxon>Ecdysozoa</taxon>
        <taxon>Arthropoda</taxon>
        <taxon>Chelicerata</taxon>
        <taxon>Arachnida</taxon>
        <taxon>Acari</taxon>
        <taxon>Acariformes</taxon>
        <taxon>Sarcoptiformes</taxon>
        <taxon>Astigmata</taxon>
        <taxon>Psoroptidia</taxon>
        <taxon>Analgoidea</taxon>
        <taxon>Pyroglyphidae</taxon>
        <taxon>Dermatophagoidinae</taxon>
        <taxon>Dermatophagoides</taxon>
    </lineage>
</organism>
<feature type="transmembrane region" description="Helical" evidence="8">
    <location>
        <begin position="316"/>
        <end position="341"/>
    </location>
</feature>
<gene>
    <name evidence="10" type="primary">LOC113796250</name>
</gene>
<feature type="binding site" evidence="6">
    <location>
        <position position="480"/>
    </location>
    <ligand>
        <name>Zn(2+)</name>
        <dbReference type="ChEBI" id="CHEBI:29105"/>
    </ligand>
</feature>
<reference evidence="10" key="1">
    <citation type="submission" date="2025-08" db="UniProtKB">
        <authorList>
            <consortium name="RefSeq"/>
        </authorList>
    </citation>
    <scope>IDENTIFICATION</scope>
    <source>
        <strain evidence="10">Airmid</strain>
    </source>
</reference>
<feature type="transmembrane region" description="Helical" evidence="8">
    <location>
        <begin position="381"/>
        <end position="402"/>
    </location>
</feature>
<dbReference type="Pfam" id="PF03006">
    <property type="entry name" value="HlyIII"/>
    <property type="match status" value="1"/>
</dbReference>
<dbReference type="InterPro" id="IPR004254">
    <property type="entry name" value="AdipoR/HlyIII-related"/>
</dbReference>
<feature type="region of interest" description="Disordered" evidence="7">
    <location>
        <begin position="1"/>
        <end position="29"/>
    </location>
</feature>
<evidence type="ECO:0000256" key="5">
    <source>
        <dbReference type="ARBA" id="ARBA00023136"/>
    </source>
</evidence>
<feature type="compositionally biased region" description="Polar residues" evidence="7">
    <location>
        <begin position="170"/>
        <end position="188"/>
    </location>
</feature>
<feature type="transmembrane region" description="Helical" evidence="8">
    <location>
        <begin position="414"/>
        <end position="435"/>
    </location>
</feature>
<feature type="region of interest" description="Disordered" evidence="7">
    <location>
        <begin position="159"/>
        <end position="194"/>
    </location>
</feature>
<keyword evidence="4 8" id="KW-1133">Transmembrane helix</keyword>
<feature type="compositionally biased region" description="Basic residues" evidence="7">
    <location>
        <begin position="641"/>
        <end position="671"/>
    </location>
</feature>
<feature type="compositionally biased region" description="Basic and acidic residues" evidence="7">
    <location>
        <begin position="545"/>
        <end position="559"/>
    </location>
</feature>
<name>A0A6P6YBD9_DERPT</name>
<accession>A0A6P6YBD9</accession>
<dbReference type="OrthoDB" id="5585746at2759"/>
<feature type="region of interest" description="Disordered" evidence="7">
    <location>
        <begin position="628"/>
        <end position="671"/>
    </location>
</feature>
<keyword evidence="5 8" id="KW-0472">Membrane</keyword>
<feature type="binding site" evidence="6">
    <location>
        <position position="336"/>
    </location>
    <ligand>
        <name>Zn(2+)</name>
        <dbReference type="ChEBI" id="CHEBI:29105"/>
    </ligand>
</feature>
<feature type="region of interest" description="Disordered" evidence="7">
    <location>
        <begin position="538"/>
        <end position="567"/>
    </location>
</feature>
<evidence type="ECO:0000313" key="10">
    <source>
        <dbReference type="RefSeq" id="XP_027202281.1"/>
    </source>
</evidence>
<feature type="transmembrane region" description="Helical" evidence="8">
    <location>
        <begin position="353"/>
        <end position="375"/>
    </location>
</feature>
<feature type="region of interest" description="Disordered" evidence="7">
    <location>
        <begin position="101"/>
        <end position="125"/>
    </location>
</feature>
<dbReference type="PANTHER" id="PTHR20855">
    <property type="entry name" value="ADIPOR/PROGESTIN RECEPTOR-RELATED"/>
    <property type="match status" value="1"/>
</dbReference>
<feature type="transmembrane region" description="Helical" evidence="8">
    <location>
        <begin position="482"/>
        <end position="502"/>
    </location>
</feature>
<dbReference type="GO" id="GO:0038023">
    <property type="term" value="F:signaling receptor activity"/>
    <property type="evidence" value="ECO:0007669"/>
    <property type="project" value="TreeGrafter"/>
</dbReference>
<dbReference type="AlphaFoldDB" id="A0A6P6YBD9"/>
<comment type="similarity">
    <text evidence="2">Belongs to the ADIPOR family.</text>
</comment>
<evidence type="ECO:0000256" key="2">
    <source>
        <dbReference type="ARBA" id="ARBA00007018"/>
    </source>
</evidence>
<dbReference type="InParanoid" id="A0A6P6YBD9"/>
<evidence type="ECO:0000313" key="9">
    <source>
        <dbReference type="Proteomes" id="UP000515146"/>
    </source>
</evidence>
<feature type="transmembrane region" description="Helical" evidence="8">
    <location>
        <begin position="285"/>
        <end position="304"/>
    </location>
</feature>
<feature type="transmembrane region" description="Helical" evidence="8">
    <location>
        <begin position="441"/>
        <end position="461"/>
    </location>
</feature>
<proteinExistence type="inferred from homology"/>
<feature type="binding site" evidence="6">
    <location>
        <position position="484"/>
    </location>
    <ligand>
        <name>Zn(2+)</name>
        <dbReference type="ChEBI" id="CHEBI:29105"/>
    </ligand>
</feature>
<sequence length="671" mass="77835">MQKYATPPSKSPPSKCSNPQHNHHRSLSLGNYDDELCRIRKRSEVNSDLIQRKTMIQSTNDCMELDEEHICEQCPLNNNNNGIPCDKQQQDAKQNPNEVFTNKTNQIDDDDDDCRRQQSKNNTNNKFDESILIDMLQNDPSLRSLLNQLKFSCSSSSVFLTSSSSPTTTPFNNNRRLPSSSSTTTNAQAKGHRRSLSLRQQFENGYDYLCSEWIQARELAGKTVGHATKTVSQATGAVWKVCNFNMLPNWMQDNEYLHTGHRPPLPTFWECIKSIFRLHTETGNIWTHGIGALLFVGLFIYEFVTISAHKTAVDRLMLTIYFSGIITCLIFSCMFHTFSCYASPKVIKIFSKLDYCGISIQIIGSMTPALYYGFYEDLNMFKLYISFGVVLCILSIAVSLWDKFGEPRYRGFRAMVFLCFGLSNVIPGIHWYIILDSHLLTAYYLFILQGALYVIGSLLYANRIPERLFPGRCDYMFQSHQIFHILVVLAAFVHLNGINLMAETRLHDKQQQQQLNNNHTEIKINDMDDYRSSEQHARTSLSLHRSSDQSIEHRIDSDRNVSSVTSGGVDSLKTITMAERIMIDTYEKKYRREHRRFERLSSIYNSYLLLHYLVCRDNNLLNRIGRYHRRRSSSTQPATFRSRRRRRGRQRHRKRRRSSRHNSSRQSRRSQ</sequence>
<dbReference type="GO" id="GO:0005886">
    <property type="term" value="C:plasma membrane"/>
    <property type="evidence" value="ECO:0007669"/>
    <property type="project" value="TreeGrafter"/>
</dbReference>
<evidence type="ECO:0000256" key="4">
    <source>
        <dbReference type="ARBA" id="ARBA00022989"/>
    </source>
</evidence>
<evidence type="ECO:0000256" key="1">
    <source>
        <dbReference type="ARBA" id="ARBA00004141"/>
    </source>
</evidence>
<evidence type="ECO:0000256" key="6">
    <source>
        <dbReference type="PIRSR" id="PIRSR604254-1"/>
    </source>
</evidence>
<evidence type="ECO:0000256" key="8">
    <source>
        <dbReference type="SAM" id="Phobius"/>
    </source>
</evidence>
<dbReference type="Proteomes" id="UP000515146">
    <property type="component" value="Unplaced"/>
</dbReference>
<evidence type="ECO:0000256" key="3">
    <source>
        <dbReference type="ARBA" id="ARBA00022692"/>
    </source>
</evidence>
<feature type="compositionally biased region" description="Low complexity" evidence="7">
    <location>
        <begin position="159"/>
        <end position="169"/>
    </location>
</feature>